<proteinExistence type="predicted"/>
<sequence>MAVTAVLSSVPAGAQPGPPPCEFALSFICNVIPMAPNLDHDVDLTEQLPPADPSAPPPESLPVADPCAAGCV</sequence>
<dbReference type="STRING" id="81858.BST23_22595"/>
<evidence type="ECO:0000256" key="1">
    <source>
        <dbReference type="SAM" id="MobiDB-lite"/>
    </source>
</evidence>
<evidence type="ECO:0000313" key="2">
    <source>
        <dbReference type="EMBL" id="ORA60780.1"/>
    </source>
</evidence>
<dbReference type="Proteomes" id="UP000192772">
    <property type="component" value="Unassembled WGS sequence"/>
</dbReference>
<dbReference type="EMBL" id="MVHP01000035">
    <property type="protein sequence ID" value="ORA60780.1"/>
    <property type="molecule type" value="Genomic_DNA"/>
</dbReference>
<feature type="compositionally biased region" description="Pro residues" evidence="1">
    <location>
        <begin position="50"/>
        <end position="60"/>
    </location>
</feature>
<organism evidence="2 3">
    <name type="scientific">Mycolicibacterium elephantis</name>
    <dbReference type="NCBI Taxonomy" id="81858"/>
    <lineage>
        <taxon>Bacteria</taxon>
        <taxon>Bacillati</taxon>
        <taxon>Actinomycetota</taxon>
        <taxon>Actinomycetes</taxon>
        <taxon>Mycobacteriales</taxon>
        <taxon>Mycobacteriaceae</taxon>
        <taxon>Mycolicibacterium</taxon>
    </lineage>
</organism>
<feature type="region of interest" description="Disordered" evidence="1">
    <location>
        <begin position="42"/>
        <end position="64"/>
    </location>
</feature>
<dbReference type="AlphaFoldDB" id="A0A0M2ZLJ8"/>
<dbReference type="OrthoDB" id="4735719at2"/>
<evidence type="ECO:0000313" key="3">
    <source>
        <dbReference type="Proteomes" id="UP000192772"/>
    </source>
</evidence>
<reference evidence="2 3" key="1">
    <citation type="submission" date="2017-02" db="EMBL/GenBank/DDBJ databases">
        <title>The new phylogeny of genus Mycobacterium.</title>
        <authorList>
            <person name="Tortoli E."/>
            <person name="Trovato A."/>
            <person name="Cirillo D.M."/>
        </authorList>
    </citation>
    <scope>NUCLEOTIDE SEQUENCE [LARGE SCALE GENOMIC DNA]</scope>
    <source>
        <strain evidence="2 3">FI-09383</strain>
    </source>
</reference>
<protein>
    <submittedName>
        <fullName evidence="2">Fibronectin-binding protein</fullName>
    </submittedName>
</protein>
<gene>
    <name evidence="2" type="ORF">BST23_22595</name>
</gene>
<comment type="caution">
    <text evidence="2">The sequence shown here is derived from an EMBL/GenBank/DDBJ whole genome shotgun (WGS) entry which is preliminary data.</text>
</comment>
<name>A0A0M2ZLJ8_9MYCO</name>
<accession>A0A0M2ZLJ8</accession>